<dbReference type="AlphaFoldDB" id="A0A3B0PPR5"/>
<reference evidence="2" key="1">
    <citation type="submission" date="2018-06" db="EMBL/GenBank/DDBJ databases">
        <authorList>
            <consortium name="Pathogen Informatics"/>
        </authorList>
    </citation>
    <scope>NUCLEOTIDE SEQUENCE [LARGE SCALE GENOMIC DNA]</scope>
    <source>
        <strain evidence="2">NCTC10132</strain>
    </source>
</reference>
<keyword evidence="2" id="KW-1185">Reference proteome</keyword>
<evidence type="ECO:0000313" key="1">
    <source>
        <dbReference type="EMBL" id="SYV97797.1"/>
    </source>
</evidence>
<gene>
    <name evidence="1" type="ORF">NCTC10132_01166</name>
</gene>
<protein>
    <submittedName>
        <fullName evidence="1">Uncharacterized protein</fullName>
    </submittedName>
</protein>
<proteinExistence type="predicted"/>
<organism evidence="1 2">
    <name type="scientific">Mycoplasmopsis edwardii</name>
    <dbReference type="NCBI Taxonomy" id="53558"/>
    <lineage>
        <taxon>Bacteria</taxon>
        <taxon>Bacillati</taxon>
        <taxon>Mycoplasmatota</taxon>
        <taxon>Mycoplasmoidales</taxon>
        <taxon>Metamycoplasmataceae</taxon>
        <taxon>Mycoplasmopsis</taxon>
    </lineage>
</organism>
<sequence>MPARSGVPGSNALISLLDTHESSESIWLTVPPPNLTGQSLLKIFSW</sequence>
<dbReference type="KEGG" id="medw:NCTC10132_01166"/>
<dbReference type="Proteomes" id="UP000257559">
    <property type="component" value="Chromosome"/>
</dbReference>
<dbReference type="EMBL" id="LS991951">
    <property type="protein sequence ID" value="SYV97797.1"/>
    <property type="molecule type" value="Genomic_DNA"/>
</dbReference>
<feature type="non-terminal residue" evidence="1">
    <location>
        <position position="46"/>
    </location>
</feature>
<accession>A0A3B0PPR5</accession>
<name>A0A3B0PPR5_9BACT</name>
<evidence type="ECO:0000313" key="2">
    <source>
        <dbReference type="Proteomes" id="UP000257559"/>
    </source>
</evidence>